<evidence type="ECO:0000313" key="7">
    <source>
        <dbReference type="EMBL" id="MQQ07892.1"/>
    </source>
</evidence>
<dbReference type="CDD" id="cd02522">
    <property type="entry name" value="GT_2_like_a"/>
    <property type="match status" value="1"/>
</dbReference>
<dbReference type="Proteomes" id="UP000444174">
    <property type="component" value="Unassembled WGS sequence"/>
</dbReference>
<protein>
    <submittedName>
        <fullName evidence="7">Glycosyltransferase</fullName>
    </submittedName>
</protein>
<dbReference type="GO" id="GO:0005886">
    <property type="term" value="C:plasma membrane"/>
    <property type="evidence" value="ECO:0007669"/>
    <property type="project" value="UniProtKB-SubCell"/>
</dbReference>
<dbReference type="AlphaFoldDB" id="A0A843YF35"/>
<dbReference type="PANTHER" id="PTHR43646">
    <property type="entry name" value="GLYCOSYLTRANSFERASE"/>
    <property type="match status" value="1"/>
</dbReference>
<keyword evidence="5" id="KW-0472">Membrane</keyword>
<sequence>MTAPISVVIPTLNAAPHMQASLEMLMEGLSAGLIRELVISDGGSTDLTLKIADEAGAEIVKGPASRGGQLRRGCATVKGDWILILHADTVLEQGWSKVVAEHLKQHAGRPAHFKLAFASRGVWPGLVACWANLRSAVLGLPYGDQGLLVPTALYRAKGGFPDQPLMEDVEMARRLPDMRTLPAYAITSAERYERDGWIRRGSRNLWTLMRYAMGTDPEKLAAAYRR</sequence>
<dbReference type="RefSeq" id="WP_153214817.1">
    <property type="nucleotide sequence ID" value="NZ_WIBF01000002.1"/>
</dbReference>
<feature type="domain" description="Glycosyltransferase 2-like" evidence="6">
    <location>
        <begin position="6"/>
        <end position="106"/>
    </location>
</feature>
<dbReference type="PANTHER" id="PTHR43646:SF2">
    <property type="entry name" value="GLYCOSYLTRANSFERASE 2-LIKE DOMAIN-CONTAINING PROTEIN"/>
    <property type="match status" value="1"/>
</dbReference>
<dbReference type="InterPro" id="IPR026461">
    <property type="entry name" value="Trfase_2_rSAM/seldom_assoc"/>
</dbReference>
<keyword evidence="2" id="KW-1003">Cell membrane</keyword>
<name>A0A843YF35_9RHOB</name>
<evidence type="ECO:0000256" key="4">
    <source>
        <dbReference type="ARBA" id="ARBA00022679"/>
    </source>
</evidence>
<evidence type="ECO:0000256" key="5">
    <source>
        <dbReference type="ARBA" id="ARBA00023136"/>
    </source>
</evidence>
<comment type="subcellular location">
    <subcellularLocation>
        <location evidence="1">Cell membrane</location>
    </subcellularLocation>
</comment>
<dbReference type="Pfam" id="PF00535">
    <property type="entry name" value="Glycos_transf_2"/>
    <property type="match status" value="1"/>
</dbReference>
<evidence type="ECO:0000256" key="2">
    <source>
        <dbReference type="ARBA" id="ARBA00022475"/>
    </source>
</evidence>
<dbReference type="GO" id="GO:0016757">
    <property type="term" value="F:glycosyltransferase activity"/>
    <property type="evidence" value="ECO:0007669"/>
    <property type="project" value="UniProtKB-KW"/>
</dbReference>
<dbReference type="NCBIfam" id="TIGR04283">
    <property type="entry name" value="glyco_like_mftF"/>
    <property type="match status" value="1"/>
</dbReference>
<comment type="caution">
    <text evidence="7">The sequence shown here is derived from an EMBL/GenBank/DDBJ whole genome shotgun (WGS) entry which is preliminary data.</text>
</comment>
<dbReference type="EMBL" id="WIBF01000002">
    <property type="protein sequence ID" value="MQQ07892.1"/>
    <property type="molecule type" value="Genomic_DNA"/>
</dbReference>
<dbReference type="InterPro" id="IPR001173">
    <property type="entry name" value="Glyco_trans_2-like"/>
</dbReference>
<accession>A0A843YF35</accession>
<proteinExistence type="predicted"/>
<gene>
    <name evidence="7" type="ORF">GFB49_05455</name>
</gene>
<dbReference type="SUPFAM" id="SSF53448">
    <property type="entry name" value="Nucleotide-diphospho-sugar transferases"/>
    <property type="match status" value="1"/>
</dbReference>
<keyword evidence="3" id="KW-0328">Glycosyltransferase</keyword>
<keyword evidence="4 7" id="KW-0808">Transferase</keyword>
<reference evidence="7 8" key="1">
    <citation type="submission" date="2019-10" db="EMBL/GenBank/DDBJ databases">
        <title>Epibacterium sp. nov., isolated from seawater.</title>
        <authorList>
            <person name="Zhang X."/>
            <person name="Li N."/>
        </authorList>
    </citation>
    <scope>NUCLEOTIDE SEQUENCE [LARGE SCALE GENOMIC DNA]</scope>
    <source>
        <strain evidence="7 8">SM1979</strain>
    </source>
</reference>
<dbReference type="InterPro" id="IPR029044">
    <property type="entry name" value="Nucleotide-diphossugar_trans"/>
</dbReference>
<keyword evidence="8" id="KW-1185">Reference proteome</keyword>
<evidence type="ECO:0000256" key="3">
    <source>
        <dbReference type="ARBA" id="ARBA00022676"/>
    </source>
</evidence>
<organism evidence="7 8">
    <name type="scientific">Tritonibacter litoralis</name>
    <dbReference type="NCBI Taxonomy" id="2662264"/>
    <lineage>
        <taxon>Bacteria</taxon>
        <taxon>Pseudomonadati</taxon>
        <taxon>Pseudomonadota</taxon>
        <taxon>Alphaproteobacteria</taxon>
        <taxon>Rhodobacterales</taxon>
        <taxon>Paracoccaceae</taxon>
        <taxon>Tritonibacter</taxon>
    </lineage>
</organism>
<dbReference type="Gene3D" id="3.90.550.10">
    <property type="entry name" value="Spore Coat Polysaccharide Biosynthesis Protein SpsA, Chain A"/>
    <property type="match status" value="1"/>
</dbReference>
<evidence type="ECO:0000313" key="8">
    <source>
        <dbReference type="Proteomes" id="UP000444174"/>
    </source>
</evidence>
<evidence type="ECO:0000256" key="1">
    <source>
        <dbReference type="ARBA" id="ARBA00004236"/>
    </source>
</evidence>
<evidence type="ECO:0000259" key="6">
    <source>
        <dbReference type="Pfam" id="PF00535"/>
    </source>
</evidence>